<dbReference type="EMBL" id="BAABIP010000005">
    <property type="protein sequence ID" value="GAA4757604.1"/>
    <property type="molecule type" value="Genomic_DNA"/>
</dbReference>
<name>A0ABP8ZJ92_9FLAO</name>
<evidence type="ECO:0000313" key="1">
    <source>
        <dbReference type="EMBL" id="GAA4757604.1"/>
    </source>
</evidence>
<sequence length="104" mass="11767">MDLLTTKIKSMPYTMLRNFDYRKETGNQVTSTFQIPDNCEQKTVCNNGEATITITLLEGEKNPSTTFQDIEETLTANTSNVLKITFEQVDLTTTTRKPKIGIEL</sequence>
<evidence type="ECO:0000313" key="2">
    <source>
        <dbReference type="Proteomes" id="UP001500141"/>
    </source>
</evidence>
<evidence type="ECO:0008006" key="3">
    <source>
        <dbReference type="Google" id="ProtNLM"/>
    </source>
</evidence>
<proteinExistence type="predicted"/>
<reference evidence="2" key="1">
    <citation type="journal article" date="2019" name="Int. J. Syst. Evol. Microbiol.">
        <title>The Global Catalogue of Microorganisms (GCM) 10K type strain sequencing project: providing services to taxonomists for standard genome sequencing and annotation.</title>
        <authorList>
            <consortium name="The Broad Institute Genomics Platform"/>
            <consortium name="The Broad Institute Genome Sequencing Center for Infectious Disease"/>
            <person name="Wu L."/>
            <person name="Ma J."/>
        </authorList>
    </citation>
    <scope>NUCLEOTIDE SEQUENCE [LARGE SCALE GENOMIC DNA]</scope>
    <source>
        <strain evidence="2">JCM 18198</strain>
    </source>
</reference>
<dbReference type="RefSeq" id="WP_264542659.1">
    <property type="nucleotide sequence ID" value="NZ_BAABIP010000005.1"/>
</dbReference>
<gene>
    <name evidence="1" type="ORF">GCM10023230_01800</name>
</gene>
<accession>A0ABP8ZJ92</accession>
<organism evidence="1 2">
    <name type="scientific">Flavobacterium hankyongi</name>
    <dbReference type="NCBI Taxonomy" id="1176532"/>
    <lineage>
        <taxon>Bacteria</taxon>
        <taxon>Pseudomonadati</taxon>
        <taxon>Bacteroidota</taxon>
        <taxon>Flavobacteriia</taxon>
        <taxon>Flavobacteriales</taxon>
        <taxon>Flavobacteriaceae</taxon>
        <taxon>Flavobacterium</taxon>
    </lineage>
</organism>
<protein>
    <recommendedName>
        <fullName evidence="3">PRTRC system protein C</fullName>
    </recommendedName>
</protein>
<keyword evidence="2" id="KW-1185">Reference proteome</keyword>
<dbReference type="Proteomes" id="UP001500141">
    <property type="component" value="Unassembled WGS sequence"/>
</dbReference>
<comment type="caution">
    <text evidence="1">The sequence shown here is derived from an EMBL/GenBank/DDBJ whole genome shotgun (WGS) entry which is preliminary data.</text>
</comment>